<proteinExistence type="predicted"/>
<keyword evidence="2" id="KW-1185">Reference proteome</keyword>
<organism evidence="1 2">
    <name type="scientific">Ixodes persulcatus</name>
    <name type="common">Taiga tick</name>
    <dbReference type="NCBI Taxonomy" id="34615"/>
    <lineage>
        <taxon>Eukaryota</taxon>
        <taxon>Metazoa</taxon>
        <taxon>Ecdysozoa</taxon>
        <taxon>Arthropoda</taxon>
        <taxon>Chelicerata</taxon>
        <taxon>Arachnida</taxon>
        <taxon>Acari</taxon>
        <taxon>Parasitiformes</taxon>
        <taxon>Ixodida</taxon>
        <taxon>Ixodoidea</taxon>
        <taxon>Ixodidae</taxon>
        <taxon>Ixodinae</taxon>
        <taxon>Ixodes</taxon>
    </lineage>
</organism>
<sequence>MSRVPIEERHHIVVLCKEGVSQREIAGRTRRPLSTVNRIIQAYRDENRLADAVRAPRSRVTDENDDLRIVGAASDDAFQSSSEIRKELGLLVSTKTIQRRLREAGLHSHIAAQKPLLTARHKQQRLEFAQDHEAWESRWDQVAFSDESTFSTRWDQQKRVWRPCHTRHNPEYVQHVAASGRCAVNVWGVLTRQGLVAAEATEDGAGSSEGGPQLGEVGSNGTQPDNWDDGLLDDTPQEESAVDAAEIVACCFESLQHVILPISNISKAEFVINEVPAPDRFSASGVAGIWFGAKHPDMSLFVGKFVEHLSSVDPIIWEAKSQMVSSKVYAVCCCLDAPARAALQNQVQFNGYFGCPWCMVTGEHLEGAMRFPEAHQIKERTHELVLRDMKYAVTYETTVNGFTGPSPLINLENHDMVSGQACEYMHSVLLSVTKQLTEHLLDSSNTAERFYIDPESKEVKLRLLLLPPHLENRRDAEALEPFGTMRSIVREKWKCEGMEDMDTLNREVQPTLRDDVTVSKIPHLLTIYGCQSLQLIPGRPPLCLRCNRVGHIRRHCQTPRCTECQRYGHSLVDCVLTYADRLRIGTADDSTTEHLMDASEVVEQSGDIPMMTKPPGSTSQPPPTEPTLPEGALPSPDGSRHREVGDSPGQIVTRFRSVERRKKVAEGSILNSPSGARETSNGRWYNRWPEEVGLE</sequence>
<accession>A0AC60NTX7</accession>
<reference evidence="1 2" key="1">
    <citation type="journal article" date="2020" name="Cell">
        <title>Large-Scale Comparative Analyses of Tick Genomes Elucidate Their Genetic Diversity and Vector Capacities.</title>
        <authorList>
            <consortium name="Tick Genome and Microbiome Consortium (TIGMIC)"/>
            <person name="Jia N."/>
            <person name="Wang J."/>
            <person name="Shi W."/>
            <person name="Du L."/>
            <person name="Sun Y."/>
            <person name="Zhan W."/>
            <person name="Jiang J.F."/>
            <person name="Wang Q."/>
            <person name="Zhang B."/>
            <person name="Ji P."/>
            <person name="Bell-Sakyi L."/>
            <person name="Cui X.M."/>
            <person name="Yuan T.T."/>
            <person name="Jiang B.G."/>
            <person name="Yang W.F."/>
            <person name="Lam T.T."/>
            <person name="Chang Q.C."/>
            <person name="Ding S.J."/>
            <person name="Wang X.J."/>
            <person name="Zhu J.G."/>
            <person name="Ruan X.D."/>
            <person name="Zhao L."/>
            <person name="Wei J.T."/>
            <person name="Ye R.Z."/>
            <person name="Que T.C."/>
            <person name="Du C.H."/>
            <person name="Zhou Y.H."/>
            <person name="Cheng J.X."/>
            <person name="Dai P.F."/>
            <person name="Guo W.B."/>
            <person name="Han X.H."/>
            <person name="Huang E.J."/>
            <person name="Li L.F."/>
            <person name="Wei W."/>
            <person name="Gao Y.C."/>
            <person name="Liu J.Z."/>
            <person name="Shao H.Z."/>
            <person name="Wang X."/>
            <person name="Wang C.C."/>
            <person name="Yang T.C."/>
            <person name="Huo Q.B."/>
            <person name="Li W."/>
            <person name="Chen H.Y."/>
            <person name="Chen S.E."/>
            <person name="Zhou L.G."/>
            <person name="Ni X.B."/>
            <person name="Tian J.H."/>
            <person name="Sheng Y."/>
            <person name="Liu T."/>
            <person name="Pan Y.S."/>
            <person name="Xia L.Y."/>
            <person name="Li J."/>
            <person name="Zhao F."/>
            <person name="Cao W.C."/>
        </authorList>
    </citation>
    <scope>NUCLEOTIDE SEQUENCE [LARGE SCALE GENOMIC DNA]</scope>
    <source>
        <strain evidence="1">Iper-2018</strain>
    </source>
</reference>
<comment type="caution">
    <text evidence="1">The sequence shown here is derived from an EMBL/GenBank/DDBJ whole genome shotgun (WGS) entry which is preliminary data.</text>
</comment>
<dbReference type="EMBL" id="JABSTQ010011508">
    <property type="protein sequence ID" value="KAG0410584.1"/>
    <property type="molecule type" value="Genomic_DNA"/>
</dbReference>
<protein>
    <submittedName>
        <fullName evidence="1">Uncharacterized protein</fullName>
    </submittedName>
</protein>
<gene>
    <name evidence="1" type="ORF">HPB47_012284</name>
</gene>
<name>A0AC60NTX7_IXOPE</name>
<evidence type="ECO:0000313" key="2">
    <source>
        <dbReference type="Proteomes" id="UP000805193"/>
    </source>
</evidence>
<dbReference type="Proteomes" id="UP000805193">
    <property type="component" value="Unassembled WGS sequence"/>
</dbReference>
<evidence type="ECO:0000313" key="1">
    <source>
        <dbReference type="EMBL" id="KAG0410584.1"/>
    </source>
</evidence>